<protein>
    <submittedName>
        <fullName evidence="5">DNA mismatch repair protein MutS</fullName>
    </submittedName>
</protein>
<keyword evidence="1" id="KW-0547">Nucleotide-binding</keyword>
<dbReference type="InterPro" id="IPR000432">
    <property type="entry name" value="DNA_mismatch_repair_MutS_C"/>
</dbReference>
<evidence type="ECO:0000313" key="6">
    <source>
        <dbReference type="Proteomes" id="UP000470404"/>
    </source>
</evidence>
<dbReference type="Proteomes" id="UP000470404">
    <property type="component" value="Unassembled WGS sequence"/>
</dbReference>
<dbReference type="Pfam" id="PF00488">
    <property type="entry name" value="MutS_V"/>
    <property type="match status" value="1"/>
</dbReference>
<reference evidence="5 6" key="1">
    <citation type="submission" date="2020-01" db="EMBL/GenBank/DDBJ databases">
        <title>Insect and environment-associated Actinomycetes.</title>
        <authorList>
            <person name="Currrie C."/>
            <person name="Chevrette M."/>
            <person name="Carlson C."/>
            <person name="Stubbendieck R."/>
            <person name="Wendt-Pienkowski E."/>
        </authorList>
    </citation>
    <scope>NUCLEOTIDE SEQUENCE [LARGE SCALE GENOMIC DNA]</scope>
    <source>
        <strain evidence="5 6">SID8386</strain>
    </source>
</reference>
<evidence type="ECO:0000259" key="4">
    <source>
        <dbReference type="SMART" id="SM00534"/>
    </source>
</evidence>
<name>A0ABX0BW99_9PSEU</name>
<proteinExistence type="predicted"/>
<evidence type="ECO:0000313" key="5">
    <source>
        <dbReference type="EMBL" id="NEC58730.1"/>
    </source>
</evidence>
<accession>A0ABX0BW99</accession>
<organism evidence="5 6">
    <name type="scientific">Amycolatopsis rubida</name>
    <dbReference type="NCBI Taxonomy" id="112413"/>
    <lineage>
        <taxon>Bacteria</taxon>
        <taxon>Bacillati</taxon>
        <taxon>Actinomycetota</taxon>
        <taxon>Actinomycetes</taxon>
        <taxon>Pseudonocardiales</taxon>
        <taxon>Pseudonocardiaceae</taxon>
        <taxon>Amycolatopsis</taxon>
    </lineage>
</organism>
<dbReference type="PANTHER" id="PTHR11361:SF34">
    <property type="entry name" value="DNA MISMATCH REPAIR PROTEIN MSH1, MITOCHONDRIAL"/>
    <property type="match status" value="1"/>
</dbReference>
<keyword evidence="2" id="KW-0067">ATP-binding</keyword>
<dbReference type="PANTHER" id="PTHR11361">
    <property type="entry name" value="DNA MISMATCH REPAIR PROTEIN MUTS FAMILY MEMBER"/>
    <property type="match status" value="1"/>
</dbReference>
<keyword evidence="6" id="KW-1185">Reference proteome</keyword>
<evidence type="ECO:0000256" key="1">
    <source>
        <dbReference type="ARBA" id="ARBA00022741"/>
    </source>
</evidence>
<dbReference type="Gene3D" id="3.40.50.300">
    <property type="entry name" value="P-loop containing nucleotide triphosphate hydrolases"/>
    <property type="match status" value="1"/>
</dbReference>
<keyword evidence="3" id="KW-0238">DNA-binding</keyword>
<comment type="caution">
    <text evidence="5">The sequence shown here is derived from an EMBL/GenBank/DDBJ whole genome shotgun (WGS) entry which is preliminary data.</text>
</comment>
<evidence type="ECO:0000256" key="3">
    <source>
        <dbReference type="ARBA" id="ARBA00023125"/>
    </source>
</evidence>
<sequence>MKPACTTATAADGFYRQKNRYFAVVSTVRPFPSVLFPGRNPGENAEPEFFRDLNLDQIVDAVTAGRDEYDLRPFFYAPSADCAEVRYRHEVLRDVRREDVRACVDEFARRMREVRKQQETSGKLHYEKQKQRWFLDAVESYCATVASLRAQLGECELSSPALRGLREFLSGYLRSEEYLALVADTRRCREDLARIKYRVHIRGLRVDVRRYTGESDYTDEVEKVFARFKQGAARDYRVQFREDADMDHVQAQVLDCVAKLFPDAFQRLRDFCARHRGYLDPTVARFDREVQFYLAYLDHMRRIEVSGLAFCYPELSPDSRDIEVADAFDLALAGKLVSERVPVVRNSFRLTGDERVIVVSGPNNGGKTTFARMFGQLPYLAGLGLPVPAASARMFLPDRVFSHFEREEHLATLRGKLDDELVRIREILAKATGGSILVLNESFASTTLHDARFIGARVLEAVLRLGACAVYVTFVDELAALDEAVVSMVGAVAPEDPAERTYEITRRPADGIAYAEAIAAKYGLSYDTLRRRIAR</sequence>
<feature type="domain" description="DNA mismatch repair proteins mutS family" evidence="4">
    <location>
        <begin position="354"/>
        <end position="535"/>
    </location>
</feature>
<gene>
    <name evidence="5" type="ORF">G3I59_24790</name>
</gene>
<dbReference type="InterPro" id="IPR045076">
    <property type="entry name" value="MutS"/>
</dbReference>
<dbReference type="SUPFAM" id="SSF52540">
    <property type="entry name" value="P-loop containing nucleoside triphosphate hydrolases"/>
    <property type="match status" value="1"/>
</dbReference>
<dbReference type="SMART" id="SM00534">
    <property type="entry name" value="MUTSac"/>
    <property type="match status" value="1"/>
</dbReference>
<evidence type="ECO:0000256" key="2">
    <source>
        <dbReference type="ARBA" id="ARBA00022840"/>
    </source>
</evidence>
<dbReference type="EMBL" id="JAAGNC010000126">
    <property type="protein sequence ID" value="NEC58730.1"/>
    <property type="molecule type" value="Genomic_DNA"/>
</dbReference>
<dbReference type="InterPro" id="IPR027417">
    <property type="entry name" value="P-loop_NTPase"/>
</dbReference>